<dbReference type="Pfam" id="PF07194">
    <property type="entry name" value="P2"/>
    <property type="match status" value="1"/>
</dbReference>
<keyword evidence="7 13" id="KW-0597">Phosphoprotein</keyword>
<dbReference type="FunFam" id="3.30.565.10:FF:000016">
    <property type="entry name" value="Chemotaxis protein CheA, putative"/>
    <property type="match status" value="1"/>
</dbReference>
<dbReference type="InterPro" id="IPR037052">
    <property type="entry name" value="CheA-like_P2_sf"/>
</dbReference>
<dbReference type="CDD" id="cd16916">
    <property type="entry name" value="HATPase_CheA-like"/>
    <property type="match status" value="1"/>
</dbReference>
<dbReference type="SUPFAM" id="SSF47226">
    <property type="entry name" value="Histidine-containing phosphotransfer domain, HPT domain"/>
    <property type="match status" value="1"/>
</dbReference>
<feature type="domain" description="Histidine kinase" evidence="15">
    <location>
        <begin position="547"/>
        <end position="747"/>
    </location>
</feature>
<dbReference type="SUPFAM" id="SSF55874">
    <property type="entry name" value="ATPase domain of HSP90 chaperone/DNA topoisomerase II/histidine kinase"/>
    <property type="match status" value="1"/>
</dbReference>
<comment type="catalytic activity">
    <reaction evidence="1">
        <text>ATP + protein L-histidine = ADP + protein N-phospho-L-histidine.</text>
        <dbReference type="EC" id="2.7.13.3"/>
    </reaction>
</comment>
<keyword evidence="5" id="KW-0963">Cytoplasm</keyword>
<dbReference type="Gene3D" id="3.30.70.1110">
    <property type="entry name" value="Histidine kinase CheA-like, P2 response regulator-binding domain"/>
    <property type="match status" value="1"/>
</dbReference>
<dbReference type="RefSeq" id="WP_048173162.1">
    <property type="nucleotide sequence ID" value="NZ_CP009506.1"/>
</dbReference>
<organism evidence="18 19">
    <name type="scientific">Methanosarcina siciliae T4/M</name>
    <dbReference type="NCBI Taxonomy" id="1434120"/>
    <lineage>
        <taxon>Archaea</taxon>
        <taxon>Methanobacteriati</taxon>
        <taxon>Methanobacteriota</taxon>
        <taxon>Stenosarchaea group</taxon>
        <taxon>Methanomicrobia</taxon>
        <taxon>Methanosarcinales</taxon>
        <taxon>Methanosarcinaceae</taxon>
        <taxon>Methanosarcina</taxon>
    </lineage>
</organism>
<dbReference type="EC" id="2.7.13.3" evidence="3"/>
<dbReference type="EMBL" id="CP009506">
    <property type="protein sequence ID" value="AKB29372.1"/>
    <property type="molecule type" value="Genomic_DNA"/>
</dbReference>
<protein>
    <recommendedName>
        <fullName evidence="4">Chemotaxis protein CheA</fullName>
        <ecNumber evidence="3">2.7.13.3</ecNumber>
    </recommendedName>
</protein>
<dbReference type="InterPro" id="IPR005467">
    <property type="entry name" value="His_kinase_dom"/>
</dbReference>
<dbReference type="InterPro" id="IPR051315">
    <property type="entry name" value="Bact_Chemotaxis_CheA"/>
</dbReference>
<dbReference type="PRINTS" id="PR00344">
    <property type="entry name" value="BCTRLSENSOR"/>
</dbReference>
<dbReference type="HOGENOM" id="CLU_000650_3_1_2"/>
<name>A0A0E3P8Q2_9EURY</name>
<dbReference type="SMART" id="SM00387">
    <property type="entry name" value="HATPase_c"/>
    <property type="match status" value="1"/>
</dbReference>
<keyword evidence="12" id="KW-0902">Two-component regulatory system</keyword>
<feature type="domain" description="CheW-like" evidence="16">
    <location>
        <begin position="749"/>
        <end position="881"/>
    </location>
</feature>
<dbReference type="InterPro" id="IPR010808">
    <property type="entry name" value="CheA_P2-bd"/>
</dbReference>
<evidence type="ECO:0000313" key="18">
    <source>
        <dbReference type="EMBL" id="AKB29372.1"/>
    </source>
</evidence>
<feature type="modified residue" description="Phosphohistidine" evidence="13">
    <location>
        <position position="46"/>
    </location>
</feature>
<dbReference type="InterPro" id="IPR004105">
    <property type="entry name" value="CheA-like_dim"/>
</dbReference>
<sequence>MESDMAAYKSDFLQEVYECLDVFNQSFVDLENGEIGAIDEIFRITHTIKGMAGFLGYVSLEHLCHSMEEVLCGIKNGDIEIDGELVDILLSTVDRITEIVKQIESADNDSVKIDDLLKVFENYEKMKDDEQGSLCPFSIEKKNADTMTALVPQTEEIIAPSEYTDNGENGIDCNQDACNLVLDLTLAKDCVMKDLRAALVIESLRDFCNITRTDPYENELDNTFDGHLKVFLSGDRDKVEGAMDRISEIESFDISEIKLPGTVCDEEFKATSPAFNSPVAEEKLSDTPLTSFPVIEEPAVSTAEKSNSLHSCIYSLALRLRCIPDRISRSINCFKITESAGILPNKKCNESSPEVPKSREVRVPGTDPEVSPAVPGQESKPEEAGISEPVFDEPVFDEPVFDEPVLDEPVLDMAFDGPVPDKIIPDEIISDASLSDTEISDPELLLDKVRPPVEKSEATHFPGPKPQEAWESEEPEAGSSYHLSESAASAKVPLETQRQETIRVRTSNLDNIMNLVGELVINKGRLLQISQEYNLPELEEATGTLDKSISSLQDEVMRIRMVKIERVFSKFPRMVRDLSRKFDKNIEFEIEGQDTELDRTILDEISDPLVHLVRNAVDHGIEYPEEREKAGKNEVGHIKLSARREKNNVIIEIEDDGKGIDVELLKKKAVEKGLFSAFDVENFSEEEIRMIIFAPGFSTKESPTEISGRGVGMDAVKTAVEKLGGKVRVYSKKGEFTRIRIDLPPTVAIIKSLLVEVGPETYAIPISNVVKALSVDSSDYKLIKETPVLYIRDKLIPTAELKEIFHVECKKADKEIAIIVEKENEEVGLIVDSIIDQQEIVIKPLGNIFSNSKGFIGATILGDGRVIPIIDVSMLIKGDIDD</sequence>
<keyword evidence="10 18" id="KW-0418">Kinase</keyword>
<dbReference type="SMART" id="SM00073">
    <property type="entry name" value="HPT"/>
    <property type="match status" value="1"/>
</dbReference>
<gene>
    <name evidence="18" type="ORF">MSSIT_2653</name>
</gene>
<dbReference type="InterPro" id="IPR037006">
    <property type="entry name" value="CheA-like_homodim_sf"/>
</dbReference>
<dbReference type="Gene3D" id="1.20.120.160">
    <property type="entry name" value="HPT domain"/>
    <property type="match status" value="1"/>
</dbReference>
<dbReference type="CDD" id="cd00088">
    <property type="entry name" value="HPT"/>
    <property type="match status" value="1"/>
</dbReference>
<evidence type="ECO:0000256" key="2">
    <source>
        <dbReference type="ARBA" id="ARBA00004496"/>
    </source>
</evidence>
<dbReference type="AlphaFoldDB" id="A0A0E3P8Q2"/>
<keyword evidence="8 18" id="KW-0808">Transferase</keyword>
<evidence type="ECO:0000256" key="1">
    <source>
        <dbReference type="ARBA" id="ARBA00000085"/>
    </source>
</evidence>
<dbReference type="InterPro" id="IPR036097">
    <property type="entry name" value="HisK_dim/P_sf"/>
</dbReference>
<accession>A0A0E3P8Q2</accession>
<dbReference type="InterPro" id="IPR004358">
    <property type="entry name" value="Sig_transdc_His_kin-like_C"/>
</dbReference>
<evidence type="ECO:0000256" key="11">
    <source>
        <dbReference type="ARBA" id="ARBA00022840"/>
    </source>
</evidence>
<dbReference type="Gene3D" id="1.10.287.560">
    <property type="entry name" value="Histidine kinase CheA-like, homodimeric domain"/>
    <property type="match status" value="1"/>
</dbReference>
<reference evidence="18 19" key="1">
    <citation type="submission" date="2014-07" db="EMBL/GenBank/DDBJ databases">
        <title>Methanogenic archaea and the global carbon cycle.</title>
        <authorList>
            <person name="Henriksen J.R."/>
            <person name="Luke J."/>
            <person name="Reinhart S."/>
            <person name="Benedict M.N."/>
            <person name="Youngblut N.D."/>
            <person name="Metcalf M.E."/>
            <person name="Whitaker R.J."/>
            <person name="Metcalf W.W."/>
        </authorList>
    </citation>
    <scope>NUCLEOTIDE SEQUENCE [LARGE SCALE GENOMIC DNA]</scope>
    <source>
        <strain evidence="18 19">T4/M</strain>
    </source>
</reference>
<dbReference type="PROSITE" id="PS50851">
    <property type="entry name" value="CHEW"/>
    <property type="match status" value="1"/>
</dbReference>
<dbReference type="SUPFAM" id="SSF47384">
    <property type="entry name" value="Homodimeric domain of signal transducing histidine kinase"/>
    <property type="match status" value="1"/>
</dbReference>
<dbReference type="Gene3D" id="3.30.565.10">
    <property type="entry name" value="Histidine kinase-like ATPase, C-terminal domain"/>
    <property type="match status" value="1"/>
</dbReference>
<dbReference type="SUPFAM" id="SSF55052">
    <property type="entry name" value="CheY-binding domain of CheA"/>
    <property type="match status" value="1"/>
</dbReference>
<dbReference type="GeneID" id="24861544"/>
<dbReference type="SMART" id="SM01231">
    <property type="entry name" value="H-kinase_dim"/>
    <property type="match status" value="1"/>
</dbReference>
<dbReference type="GO" id="GO:0006935">
    <property type="term" value="P:chemotaxis"/>
    <property type="evidence" value="ECO:0007669"/>
    <property type="project" value="UniProtKB-KW"/>
</dbReference>
<proteinExistence type="predicted"/>
<dbReference type="PROSITE" id="PS50894">
    <property type="entry name" value="HPT"/>
    <property type="match status" value="1"/>
</dbReference>
<dbReference type="Pfam" id="PF02895">
    <property type="entry name" value="H-kinase_dim"/>
    <property type="match status" value="1"/>
</dbReference>
<dbReference type="InterPro" id="IPR008207">
    <property type="entry name" value="Sig_transdc_His_kin_Hpt_dom"/>
</dbReference>
<feature type="domain" description="HPt" evidence="17">
    <location>
        <begin position="1"/>
        <end position="103"/>
    </location>
</feature>
<evidence type="ECO:0000259" key="17">
    <source>
        <dbReference type="PROSITE" id="PS50894"/>
    </source>
</evidence>
<dbReference type="OrthoDB" id="293137at2157"/>
<feature type="region of interest" description="Disordered" evidence="14">
    <location>
        <begin position="345"/>
        <end position="384"/>
    </location>
</feature>
<dbReference type="Pfam" id="PF01584">
    <property type="entry name" value="CheW"/>
    <property type="match status" value="1"/>
</dbReference>
<dbReference type="InterPro" id="IPR002545">
    <property type="entry name" value="CheW-lke_dom"/>
</dbReference>
<evidence type="ECO:0000256" key="7">
    <source>
        <dbReference type="ARBA" id="ARBA00022553"/>
    </source>
</evidence>
<evidence type="ECO:0000256" key="12">
    <source>
        <dbReference type="ARBA" id="ARBA00023012"/>
    </source>
</evidence>
<evidence type="ECO:0000256" key="8">
    <source>
        <dbReference type="ARBA" id="ARBA00022679"/>
    </source>
</evidence>
<dbReference type="Proteomes" id="UP000033111">
    <property type="component" value="Chromosome"/>
</dbReference>
<evidence type="ECO:0000256" key="4">
    <source>
        <dbReference type="ARBA" id="ARBA00021495"/>
    </source>
</evidence>
<evidence type="ECO:0000256" key="5">
    <source>
        <dbReference type="ARBA" id="ARBA00022490"/>
    </source>
</evidence>
<dbReference type="KEGG" id="msw:MSSIT_2653"/>
<dbReference type="GO" id="GO:0000155">
    <property type="term" value="F:phosphorelay sensor kinase activity"/>
    <property type="evidence" value="ECO:0007669"/>
    <property type="project" value="InterPro"/>
</dbReference>
<dbReference type="InterPro" id="IPR036061">
    <property type="entry name" value="CheW-like_dom_sf"/>
</dbReference>
<keyword evidence="6" id="KW-0145">Chemotaxis</keyword>
<evidence type="ECO:0000256" key="6">
    <source>
        <dbReference type="ARBA" id="ARBA00022500"/>
    </source>
</evidence>
<evidence type="ECO:0000256" key="10">
    <source>
        <dbReference type="ARBA" id="ARBA00022777"/>
    </source>
</evidence>
<comment type="subcellular location">
    <subcellularLocation>
        <location evidence="2">Cytoplasm</location>
    </subcellularLocation>
</comment>
<dbReference type="InterPro" id="IPR036641">
    <property type="entry name" value="HPT_dom_sf"/>
</dbReference>
<evidence type="ECO:0000256" key="9">
    <source>
        <dbReference type="ARBA" id="ARBA00022741"/>
    </source>
</evidence>
<evidence type="ECO:0000256" key="14">
    <source>
        <dbReference type="SAM" id="MobiDB-lite"/>
    </source>
</evidence>
<evidence type="ECO:0000259" key="15">
    <source>
        <dbReference type="PROSITE" id="PS50109"/>
    </source>
</evidence>
<dbReference type="PROSITE" id="PS50109">
    <property type="entry name" value="HIS_KIN"/>
    <property type="match status" value="1"/>
</dbReference>
<dbReference type="PANTHER" id="PTHR43395:SF10">
    <property type="entry name" value="CHEMOTAXIS PROTEIN CHEA"/>
    <property type="match status" value="1"/>
</dbReference>
<dbReference type="Pfam" id="PF01627">
    <property type="entry name" value="Hpt"/>
    <property type="match status" value="1"/>
</dbReference>
<keyword evidence="11" id="KW-0067">ATP-binding</keyword>
<dbReference type="PATRIC" id="fig|1434120.4.peg.3479"/>
<feature type="region of interest" description="Disordered" evidence="14">
    <location>
        <begin position="451"/>
        <end position="494"/>
    </location>
</feature>
<dbReference type="GO" id="GO:0005524">
    <property type="term" value="F:ATP binding"/>
    <property type="evidence" value="ECO:0007669"/>
    <property type="project" value="UniProtKB-KW"/>
</dbReference>
<dbReference type="SUPFAM" id="SSF50341">
    <property type="entry name" value="CheW-like"/>
    <property type="match status" value="1"/>
</dbReference>
<evidence type="ECO:0000259" key="16">
    <source>
        <dbReference type="PROSITE" id="PS50851"/>
    </source>
</evidence>
<keyword evidence="19" id="KW-1185">Reference proteome</keyword>
<keyword evidence="9" id="KW-0547">Nucleotide-binding</keyword>
<dbReference type="Pfam" id="PF02518">
    <property type="entry name" value="HATPase_c"/>
    <property type="match status" value="1"/>
</dbReference>
<dbReference type="InterPro" id="IPR036890">
    <property type="entry name" value="HATPase_C_sf"/>
</dbReference>
<dbReference type="Gene3D" id="2.30.30.40">
    <property type="entry name" value="SH3 Domains"/>
    <property type="match status" value="1"/>
</dbReference>
<dbReference type="SMART" id="SM00260">
    <property type="entry name" value="CheW"/>
    <property type="match status" value="1"/>
</dbReference>
<evidence type="ECO:0000256" key="13">
    <source>
        <dbReference type="PROSITE-ProRule" id="PRU00110"/>
    </source>
</evidence>
<evidence type="ECO:0000313" key="19">
    <source>
        <dbReference type="Proteomes" id="UP000033111"/>
    </source>
</evidence>
<dbReference type="CDD" id="cd00731">
    <property type="entry name" value="CheA_reg"/>
    <property type="match status" value="1"/>
</dbReference>
<dbReference type="InterPro" id="IPR003594">
    <property type="entry name" value="HATPase_dom"/>
</dbReference>
<evidence type="ECO:0000256" key="3">
    <source>
        <dbReference type="ARBA" id="ARBA00012438"/>
    </source>
</evidence>
<dbReference type="GO" id="GO:0005737">
    <property type="term" value="C:cytoplasm"/>
    <property type="evidence" value="ECO:0007669"/>
    <property type="project" value="UniProtKB-SubCell"/>
</dbReference>
<dbReference type="PANTHER" id="PTHR43395">
    <property type="entry name" value="SENSOR HISTIDINE KINASE CHEA"/>
    <property type="match status" value="1"/>
</dbReference>
<dbReference type="InterPro" id="IPR035891">
    <property type="entry name" value="CheY-binding_CheA"/>
</dbReference>